<gene>
    <name evidence="2" type="ORF">ACFFJ8_08100</name>
</gene>
<dbReference type="RefSeq" id="WP_204818027.1">
    <property type="nucleotide sequence ID" value="NZ_JANHOF010000004.1"/>
</dbReference>
<evidence type="ECO:0000256" key="1">
    <source>
        <dbReference type="SAM" id="Phobius"/>
    </source>
</evidence>
<dbReference type="Proteomes" id="UP001589818">
    <property type="component" value="Unassembled WGS sequence"/>
</dbReference>
<protein>
    <submittedName>
        <fullName evidence="2">Uncharacterized protein</fullName>
    </submittedName>
</protein>
<proteinExistence type="predicted"/>
<comment type="caution">
    <text evidence="2">The sequence shown here is derived from an EMBL/GenBank/DDBJ whole genome shotgun (WGS) entry which is preliminary data.</text>
</comment>
<feature type="transmembrane region" description="Helical" evidence="1">
    <location>
        <begin position="6"/>
        <end position="23"/>
    </location>
</feature>
<sequence>MRKPLLAIVILVLMVGILVLYKFQKQSGTLSFNEIASAGDIVKIEYRHGGNGLLYETENITEINHFIQSMRATTYRKITPNPYTGSGSLQLYDNENKKIMGISFGPNQDIQINGVYYHMANDIDNQLKPFFDKLLTDKNVINDK</sequence>
<keyword evidence="1" id="KW-0812">Transmembrane</keyword>
<dbReference type="EMBL" id="JBHLVF010000010">
    <property type="protein sequence ID" value="MFC0391336.1"/>
    <property type="molecule type" value="Genomic_DNA"/>
</dbReference>
<keyword evidence="1" id="KW-1133">Transmembrane helix</keyword>
<keyword evidence="3" id="KW-1185">Reference proteome</keyword>
<reference evidence="2 3" key="1">
    <citation type="submission" date="2024-09" db="EMBL/GenBank/DDBJ databases">
        <authorList>
            <person name="Sun Q."/>
            <person name="Mori K."/>
        </authorList>
    </citation>
    <scope>NUCLEOTIDE SEQUENCE [LARGE SCALE GENOMIC DNA]</scope>
    <source>
        <strain evidence="2 3">CCM 4839</strain>
    </source>
</reference>
<evidence type="ECO:0000313" key="3">
    <source>
        <dbReference type="Proteomes" id="UP001589818"/>
    </source>
</evidence>
<organism evidence="2 3">
    <name type="scientific">Paenibacillus mendelii</name>
    <dbReference type="NCBI Taxonomy" id="206163"/>
    <lineage>
        <taxon>Bacteria</taxon>
        <taxon>Bacillati</taxon>
        <taxon>Bacillota</taxon>
        <taxon>Bacilli</taxon>
        <taxon>Bacillales</taxon>
        <taxon>Paenibacillaceae</taxon>
        <taxon>Paenibacillus</taxon>
    </lineage>
</organism>
<accession>A0ABV6J647</accession>
<name>A0ABV6J647_9BACL</name>
<evidence type="ECO:0000313" key="2">
    <source>
        <dbReference type="EMBL" id="MFC0391336.1"/>
    </source>
</evidence>
<keyword evidence="1" id="KW-0472">Membrane</keyword>